<feature type="region of interest" description="Disordered" evidence="1">
    <location>
        <begin position="1"/>
        <end position="27"/>
    </location>
</feature>
<keyword evidence="3" id="KW-1185">Reference proteome</keyword>
<organism evidence="2 3">
    <name type="scientific">Amycolatopsis acidicola</name>
    <dbReference type="NCBI Taxonomy" id="2596893"/>
    <lineage>
        <taxon>Bacteria</taxon>
        <taxon>Bacillati</taxon>
        <taxon>Actinomycetota</taxon>
        <taxon>Actinomycetes</taxon>
        <taxon>Pseudonocardiales</taxon>
        <taxon>Pseudonocardiaceae</taxon>
        <taxon>Amycolatopsis</taxon>
    </lineage>
</organism>
<dbReference type="Proteomes" id="UP000319769">
    <property type="component" value="Unassembled WGS sequence"/>
</dbReference>
<dbReference type="OrthoDB" id="4832786at2"/>
<dbReference type="RefSeq" id="WP_144757674.1">
    <property type="nucleotide sequence ID" value="NZ_VMNW02000017.1"/>
</dbReference>
<sequence>MTNARRRNRAGRLSRPEPVRISMPMPEPAGSAAMLAAERELGRWIGSTYLPRNRRLRPKWTGAELQFYRRGLVVTGPHDFQAAFGWDTAKVLQHAREPRYTVFDDSGRGVSIGSSRISRHRREQLGIRHLERCAPFAFDEVWGPRIQQNIAEAQLPIVLAQLHDGETSDFGAIRIDRDGIHGAARWQDIGRVRARNGRVRFLRPNCRHRRALRGIRANEIVSLGLFLAVCAELTR</sequence>
<evidence type="ECO:0000313" key="2">
    <source>
        <dbReference type="EMBL" id="KAA9161315.1"/>
    </source>
</evidence>
<proteinExistence type="predicted"/>
<evidence type="ECO:0000256" key="1">
    <source>
        <dbReference type="SAM" id="MobiDB-lite"/>
    </source>
</evidence>
<feature type="compositionally biased region" description="Basic residues" evidence="1">
    <location>
        <begin position="1"/>
        <end position="12"/>
    </location>
</feature>
<dbReference type="AlphaFoldDB" id="A0A5N0V5Q4"/>
<evidence type="ECO:0000313" key="3">
    <source>
        <dbReference type="Proteomes" id="UP000319769"/>
    </source>
</evidence>
<dbReference type="EMBL" id="VMNW02000017">
    <property type="protein sequence ID" value="KAA9161315.1"/>
    <property type="molecule type" value="Genomic_DNA"/>
</dbReference>
<accession>A0A5N0V5Q4</accession>
<comment type="caution">
    <text evidence="2">The sequence shown here is derived from an EMBL/GenBank/DDBJ whole genome shotgun (WGS) entry which is preliminary data.</text>
</comment>
<gene>
    <name evidence="2" type="ORF">FPZ12_014280</name>
</gene>
<name>A0A5N0V5Q4_9PSEU</name>
<reference evidence="2" key="1">
    <citation type="submission" date="2019-09" db="EMBL/GenBank/DDBJ databases">
        <authorList>
            <person name="Teo W.F.A."/>
            <person name="Duangmal K."/>
        </authorList>
    </citation>
    <scope>NUCLEOTIDE SEQUENCE [LARGE SCALE GENOMIC DNA]</scope>
    <source>
        <strain evidence="2">K81G1</strain>
    </source>
</reference>
<protein>
    <submittedName>
        <fullName evidence="2">Uncharacterized protein</fullName>
    </submittedName>
</protein>